<comment type="caution">
    <text evidence="1">The sequence shown here is derived from an EMBL/GenBank/DDBJ whole genome shotgun (WGS) entry which is preliminary data.</text>
</comment>
<dbReference type="Proteomes" id="UP000553632">
    <property type="component" value="Unassembled WGS sequence"/>
</dbReference>
<reference evidence="1 2" key="1">
    <citation type="submission" date="2020-04" db="EMBL/GenBank/DDBJ databases">
        <title>Perkinsus olseni comparative genomics.</title>
        <authorList>
            <person name="Bogema D.R."/>
        </authorList>
    </citation>
    <scope>NUCLEOTIDE SEQUENCE [LARGE SCALE GENOMIC DNA]</scope>
    <source>
        <strain evidence="1 2">ATCC PRA-207</strain>
    </source>
</reference>
<proteinExistence type="predicted"/>
<dbReference type="AlphaFoldDB" id="A0A7J6QM04"/>
<name>A0A7J6QM04_PEROL</name>
<sequence>CRSLDKVKALGANGLYKATSRRGNPIFFAGFTNAADGDARIAGLDSSIFRTWIFREPLRPTSTNASATADSANTNDLVRLVCKDGQETCLWPDEPFRAATSSVPSEILLHGYVRSTESKSELKASFLVDSAAGRSYLLVRSVESLPFRKQHLPYPAEIELADSSKATINYVVPCYIDILSVHGDVVRCDVPITLCVLQVRKLKCYGSDAVVLLGRQSIDLLDLCLCGTSEAYIDGHCVFSQDLLTPSAISNDVVSQVVEIP</sequence>
<keyword evidence="2" id="KW-1185">Reference proteome</keyword>
<gene>
    <name evidence="1" type="ORF">FOZ63_017750</name>
</gene>
<dbReference type="EMBL" id="JABANO010032016">
    <property type="protein sequence ID" value="KAF4709303.1"/>
    <property type="molecule type" value="Genomic_DNA"/>
</dbReference>
<accession>A0A7J6QM04</accession>
<protein>
    <submittedName>
        <fullName evidence="1">Uncharacterized protein</fullName>
    </submittedName>
</protein>
<evidence type="ECO:0000313" key="1">
    <source>
        <dbReference type="EMBL" id="KAF4709303.1"/>
    </source>
</evidence>
<feature type="non-terminal residue" evidence="1">
    <location>
        <position position="1"/>
    </location>
</feature>
<feature type="non-terminal residue" evidence="1">
    <location>
        <position position="261"/>
    </location>
</feature>
<evidence type="ECO:0000313" key="2">
    <source>
        <dbReference type="Proteomes" id="UP000553632"/>
    </source>
</evidence>
<organism evidence="1 2">
    <name type="scientific">Perkinsus olseni</name>
    <name type="common">Perkinsus atlanticus</name>
    <dbReference type="NCBI Taxonomy" id="32597"/>
    <lineage>
        <taxon>Eukaryota</taxon>
        <taxon>Sar</taxon>
        <taxon>Alveolata</taxon>
        <taxon>Perkinsozoa</taxon>
        <taxon>Perkinsea</taxon>
        <taxon>Perkinsida</taxon>
        <taxon>Perkinsidae</taxon>
        <taxon>Perkinsus</taxon>
    </lineage>
</organism>